<dbReference type="AlphaFoldDB" id="A0A364JTX0"/>
<evidence type="ECO:0000256" key="5">
    <source>
        <dbReference type="ARBA" id="ARBA00022801"/>
    </source>
</evidence>
<organism evidence="13 14">
    <name type="scientific">Falsochrobactrum ovis</name>
    <dbReference type="NCBI Taxonomy" id="1293442"/>
    <lineage>
        <taxon>Bacteria</taxon>
        <taxon>Pseudomonadati</taxon>
        <taxon>Pseudomonadota</taxon>
        <taxon>Alphaproteobacteria</taxon>
        <taxon>Hyphomicrobiales</taxon>
        <taxon>Brucellaceae</taxon>
        <taxon>Falsochrobactrum</taxon>
    </lineage>
</organism>
<accession>A0A364JTX0</accession>
<evidence type="ECO:0000256" key="7">
    <source>
        <dbReference type="ARBA" id="ARBA00022840"/>
    </source>
</evidence>
<dbReference type="InterPro" id="IPR016136">
    <property type="entry name" value="DNA_helicase_N/primase_C"/>
</dbReference>
<dbReference type="GO" id="GO:0003677">
    <property type="term" value="F:DNA binding"/>
    <property type="evidence" value="ECO:0007669"/>
    <property type="project" value="UniProtKB-KW"/>
</dbReference>
<dbReference type="EMBL" id="QLMK01000011">
    <property type="protein sequence ID" value="RAK27079.1"/>
    <property type="molecule type" value="Genomic_DNA"/>
</dbReference>
<evidence type="ECO:0000313" key="14">
    <source>
        <dbReference type="Proteomes" id="UP000249453"/>
    </source>
</evidence>
<dbReference type="SUPFAM" id="SSF48024">
    <property type="entry name" value="N-terminal domain of DnaB helicase"/>
    <property type="match status" value="1"/>
</dbReference>
<keyword evidence="8" id="KW-0238">DNA-binding</keyword>
<dbReference type="PROSITE" id="PS51199">
    <property type="entry name" value="SF4_HELICASE"/>
    <property type="match status" value="1"/>
</dbReference>
<evidence type="ECO:0000313" key="13">
    <source>
        <dbReference type="EMBL" id="RAK27079.1"/>
    </source>
</evidence>
<dbReference type="OrthoDB" id="9773982at2"/>
<dbReference type="GO" id="GO:0005524">
    <property type="term" value="F:ATP binding"/>
    <property type="evidence" value="ECO:0007669"/>
    <property type="project" value="UniProtKB-KW"/>
</dbReference>
<dbReference type="Proteomes" id="UP000249453">
    <property type="component" value="Unassembled WGS sequence"/>
</dbReference>
<evidence type="ECO:0000256" key="8">
    <source>
        <dbReference type="ARBA" id="ARBA00023125"/>
    </source>
</evidence>
<sequence>MNAIPTKTEFVIEIEQEVLGTLLMGTDFRRVQSILEPYHFLEPSHAEIFAAIKTAFERMNSTKANVVIKLIGEDFQEDFKTKTGSTLMSYMANMATNAVFGPPSLENTAKRIVDQWAKAQIAKEAAILLEAANDPASSPIELVKSCGLAFDDILADVRRGPRRKSQLSIKDATQNAFAAAREAQERGSGLTGLTWGLVDVNRATGGIHKRDLTLIGGRPSMGKTTVGLSTCLKVAQAGHGVGFISLEMDADKLAARAATDYAYDWDVKVPYQDLITGNASLSDLDSLQAASSRLDDLPLLIEEQSGLSMTDIRIKLESMMLKMEEAGTPLEMLMIDHLGLIRASNRYSGNRTNEIAEMTAGLKSMAREYGIAVVLLSQLNRGLESQADKRPQLSSLRDSGAIEQDADTIIFLYREAYYLLREKTDDPSKQADIAAKLLDCENKLEFAIAKQRNGPVTSIDLFVDVACSAVRNMERYY</sequence>
<dbReference type="GO" id="GO:0043139">
    <property type="term" value="F:5'-3' DNA helicase activity"/>
    <property type="evidence" value="ECO:0007669"/>
    <property type="project" value="UniProtKB-EC"/>
</dbReference>
<protein>
    <recommendedName>
        <fullName evidence="10">DNA 5'-3' helicase</fullName>
        <ecNumber evidence="10">5.6.2.3</ecNumber>
    </recommendedName>
</protein>
<evidence type="ECO:0000256" key="9">
    <source>
        <dbReference type="ARBA" id="ARBA00023235"/>
    </source>
</evidence>
<evidence type="ECO:0000256" key="11">
    <source>
        <dbReference type="ARBA" id="ARBA00048954"/>
    </source>
</evidence>
<dbReference type="PANTHER" id="PTHR30153">
    <property type="entry name" value="REPLICATIVE DNA HELICASE DNAB"/>
    <property type="match status" value="1"/>
</dbReference>
<evidence type="ECO:0000256" key="4">
    <source>
        <dbReference type="ARBA" id="ARBA00022741"/>
    </source>
</evidence>
<dbReference type="GO" id="GO:0005829">
    <property type="term" value="C:cytosol"/>
    <property type="evidence" value="ECO:0007669"/>
    <property type="project" value="TreeGrafter"/>
</dbReference>
<name>A0A364JTX0_9HYPH</name>
<keyword evidence="14" id="KW-1185">Reference proteome</keyword>
<gene>
    <name evidence="13" type="ORF">C7374_11173</name>
</gene>
<dbReference type="GO" id="GO:0016787">
    <property type="term" value="F:hydrolase activity"/>
    <property type="evidence" value="ECO:0007669"/>
    <property type="project" value="UniProtKB-KW"/>
</dbReference>
<feature type="domain" description="SF4 helicase" evidence="12">
    <location>
        <begin position="186"/>
        <end position="477"/>
    </location>
</feature>
<evidence type="ECO:0000256" key="3">
    <source>
        <dbReference type="ARBA" id="ARBA00022705"/>
    </source>
</evidence>
<dbReference type="RefSeq" id="WP_111575882.1">
    <property type="nucleotide sequence ID" value="NZ_JBHEEY010000011.1"/>
</dbReference>
<comment type="caution">
    <text evidence="13">The sequence shown here is derived from an EMBL/GenBank/DDBJ whole genome shotgun (WGS) entry which is preliminary data.</text>
</comment>
<dbReference type="Gene3D" id="1.10.860.10">
    <property type="entry name" value="DNAb Helicase, Chain A"/>
    <property type="match status" value="1"/>
</dbReference>
<dbReference type="SUPFAM" id="SSF52540">
    <property type="entry name" value="P-loop containing nucleoside triphosphate hydrolases"/>
    <property type="match status" value="1"/>
</dbReference>
<reference evidence="13 14" key="1">
    <citation type="submission" date="2018-06" db="EMBL/GenBank/DDBJ databases">
        <title>Genomic Encyclopedia of Type Strains, Phase IV (KMG-IV): sequencing the most valuable type-strain genomes for metagenomic binning, comparative biology and taxonomic classification.</title>
        <authorList>
            <person name="Goeker M."/>
        </authorList>
    </citation>
    <scope>NUCLEOTIDE SEQUENCE [LARGE SCALE GENOMIC DNA]</scope>
    <source>
        <strain evidence="13 14">DSM 26720</strain>
    </source>
</reference>
<dbReference type="InterPro" id="IPR007693">
    <property type="entry name" value="DNA_helicase_DnaB-like_N"/>
</dbReference>
<dbReference type="PANTHER" id="PTHR30153:SF2">
    <property type="entry name" value="REPLICATIVE DNA HELICASE"/>
    <property type="match status" value="1"/>
</dbReference>
<keyword evidence="2" id="KW-0639">Primosome</keyword>
<dbReference type="Pfam" id="PF03796">
    <property type="entry name" value="DnaB_C"/>
    <property type="match status" value="1"/>
</dbReference>
<comment type="similarity">
    <text evidence="1">Belongs to the helicase family. DnaB subfamily.</text>
</comment>
<dbReference type="Gene3D" id="3.40.50.300">
    <property type="entry name" value="P-loop containing nucleotide triphosphate hydrolases"/>
    <property type="match status" value="1"/>
</dbReference>
<evidence type="ECO:0000256" key="1">
    <source>
        <dbReference type="ARBA" id="ARBA00008428"/>
    </source>
</evidence>
<proteinExistence type="inferred from homology"/>
<evidence type="ECO:0000259" key="12">
    <source>
        <dbReference type="PROSITE" id="PS51199"/>
    </source>
</evidence>
<dbReference type="InterPro" id="IPR007694">
    <property type="entry name" value="DNA_helicase_DnaB-like_C"/>
</dbReference>
<evidence type="ECO:0000256" key="2">
    <source>
        <dbReference type="ARBA" id="ARBA00022515"/>
    </source>
</evidence>
<dbReference type="GO" id="GO:1990077">
    <property type="term" value="C:primosome complex"/>
    <property type="evidence" value="ECO:0007669"/>
    <property type="project" value="UniProtKB-KW"/>
</dbReference>
<keyword evidence="7" id="KW-0067">ATP-binding</keyword>
<keyword evidence="9" id="KW-0413">Isomerase</keyword>
<dbReference type="GO" id="GO:0006269">
    <property type="term" value="P:DNA replication, synthesis of primer"/>
    <property type="evidence" value="ECO:0007669"/>
    <property type="project" value="UniProtKB-KW"/>
</dbReference>
<keyword evidence="4" id="KW-0547">Nucleotide-binding</keyword>
<dbReference type="Pfam" id="PF00772">
    <property type="entry name" value="DnaB"/>
    <property type="match status" value="1"/>
</dbReference>
<dbReference type="InterPro" id="IPR027417">
    <property type="entry name" value="P-loop_NTPase"/>
</dbReference>
<dbReference type="EC" id="5.6.2.3" evidence="10"/>
<evidence type="ECO:0000256" key="10">
    <source>
        <dbReference type="ARBA" id="ARBA00044969"/>
    </source>
</evidence>
<keyword evidence="5" id="KW-0378">Hydrolase</keyword>
<keyword evidence="3" id="KW-0235">DNA replication</keyword>
<keyword evidence="6 13" id="KW-0347">Helicase</keyword>
<dbReference type="InterPro" id="IPR036185">
    <property type="entry name" value="DNA_heli_DnaB-like_N_sf"/>
</dbReference>
<evidence type="ECO:0000256" key="6">
    <source>
        <dbReference type="ARBA" id="ARBA00022806"/>
    </source>
</evidence>
<comment type="catalytic activity">
    <reaction evidence="11">
        <text>ATP + H2O = ADP + phosphate + H(+)</text>
        <dbReference type="Rhea" id="RHEA:13065"/>
        <dbReference type="ChEBI" id="CHEBI:15377"/>
        <dbReference type="ChEBI" id="CHEBI:15378"/>
        <dbReference type="ChEBI" id="CHEBI:30616"/>
        <dbReference type="ChEBI" id="CHEBI:43474"/>
        <dbReference type="ChEBI" id="CHEBI:456216"/>
        <dbReference type="EC" id="5.6.2.3"/>
    </reaction>
</comment>